<feature type="transmembrane region" description="Helical" evidence="1">
    <location>
        <begin position="12"/>
        <end position="33"/>
    </location>
</feature>
<evidence type="ECO:0000256" key="1">
    <source>
        <dbReference type="SAM" id="Phobius"/>
    </source>
</evidence>
<sequence>MKVMKTENKSSMTMALLIAIFGALVTAILYFIIAKLGFFSAWAGAIGLTISISGYCFYTEKPDYMGLILCIVLNIFGVILGEILYSQFEIARLYNVSIIEVIRDFDLVEEMLEELAFWRYPAIGAILVIISGFIIGKPILRAKNKKTENELMN</sequence>
<feature type="transmembrane region" description="Helical" evidence="1">
    <location>
        <begin position="117"/>
        <end position="136"/>
    </location>
</feature>
<reference evidence="2 3" key="1">
    <citation type="submission" date="2015-11" db="EMBL/GenBank/DDBJ databases">
        <authorList>
            <person name="Zhang Y."/>
            <person name="Guo Z."/>
        </authorList>
    </citation>
    <scope>NUCLEOTIDE SEQUENCE [LARGE SCALE GENOMIC DNA]</scope>
    <source>
        <strain evidence="2 3">ChDC F174</strain>
    </source>
</reference>
<feature type="transmembrane region" description="Helical" evidence="1">
    <location>
        <begin position="39"/>
        <end position="58"/>
    </location>
</feature>
<organism evidence="2">
    <name type="scientific">Fusobacterium hwasookii ChDC F174</name>
    <dbReference type="NCBI Taxonomy" id="1307442"/>
    <lineage>
        <taxon>Bacteria</taxon>
        <taxon>Fusobacteriati</taxon>
        <taxon>Fusobacteriota</taxon>
        <taxon>Fusobacteriia</taxon>
        <taxon>Fusobacteriales</taxon>
        <taxon>Fusobacteriaceae</taxon>
        <taxon>Fusobacterium</taxon>
    </lineage>
</organism>
<protein>
    <submittedName>
        <fullName evidence="2">Uncharacterized protein</fullName>
    </submittedName>
</protein>
<gene>
    <name evidence="2" type="ORF">RN87_04105</name>
</gene>
<keyword evidence="1" id="KW-0812">Transmembrane</keyword>
<dbReference type="EMBL" id="CP013331">
    <property type="protein sequence ID" value="ALQ39726.1"/>
    <property type="molecule type" value="Genomic_DNA"/>
</dbReference>
<evidence type="ECO:0000313" key="2">
    <source>
        <dbReference type="EMBL" id="ALQ39726.1"/>
    </source>
</evidence>
<dbReference type="KEGG" id="fhw:RN87_04105"/>
<evidence type="ECO:0000313" key="3">
    <source>
        <dbReference type="Proteomes" id="UP000063275"/>
    </source>
</evidence>
<feature type="transmembrane region" description="Helical" evidence="1">
    <location>
        <begin position="65"/>
        <end position="85"/>
    </location>
</feature>
<keyword evidence="1" id="KW-0472">Membrane</keyword>
<name>A0A0S2ZLK1_9FUSO</name>
<keyword evidence="1" id="KW-1133">Transmembrane helix</keyword>
<dbReference type="AlphaFoldDB" id="A0A0S2ZLK1"/>
<dbReference type="RefSeq" id="WP_029492560.1">
    <property type="nucleotide sequence ID" value="NZ_ATKF01000006.1"/>
</dbReference>
<proteinExistence type="predicted"/>
<dbReference type="Proteomes" id="UP000063275">
    <property type="component" value="Chromosome"/>
</dbReference>
<accession>A0A0S2ZLK1</accession>